<dbReference type="Proteomes" id="UP000295741">
    <property type="component" value="Unassembled WGS sequence"/>
</dbReference>
<dbReference type="InterPro" id="IPR025630">
    <property type="entry name" value="DUF4288"/>
</dbReference>
<gene>
    <name evidence="1" type="ORF">BC659_2388</name>
</gene>
<proteinExistence type="predicted"/>
<sequence>MEWFLAKLIYRFQSPSEPDPVQFDEQLRLVQADDALHAFHKAQQIGHQEQLIADAQTIHQINWHFIDVTELYKLNNMIDGAEVLSQICLPADSMRYQQEVRLKAGYLLSNCTDQFLQAL</sequence>
<name>A0A4R6IWI9_9BACT</name>
<reference evidence="1 2" key="1">
    <citation type="submission" date="2019-03" db="EMBL/GenBank/DDBJ databases">
        <title>Genomic Encyclopedia of Archaeal and Bacterial Type Strains, Phase II (KMG-II): from individual species to whole genera.</title>
        <authorList>
            <person name="Goeker M."/>
        </authorList>
    </citation>
    <scope>NUCLEOTIDE SEQUENCE [LARGE SCALE GENOMIC DNA]</scope>
    <source>
        <strain evidence="1 2">DSM 28323</strain>
    </source>
</reference>
<organism evidence="1 2">
    <name type="scientific">Sediminibacterium goheungense</name>
    <dbReference type="NCBI Taxonomy" id="1086393"/>
    <lineage>
        <taxon>Bacteria</taxon>
        <taxon>Pseudomonadati</taxon>
        <taxon>Bacteroidota</taxon>
        <taxon>Chitinophagia</taxon>
        <taxon>Chitinophagales</taxon>
        <taxon>Chitinophagaceae</taxon>
        <taxon>Sediminibacterium</taxon>
    </lineage>
</organism>
<protein>
    <submittedName>
        <fullName evidence="1">Uncharacterized protein DUF4288</fullName>
    </submittedName>
</protein>
<dbReference type="AlphaFoldDB" id="A0A4R6IWI9"/>
<dbReference type="EMBL" id="SNWP01000011">
    <property type="protein sequence ID" value="TDO27070.1"/>
    <property type="molecule type" value="Genomic_DNA"/>
</dbReference>
<dbReference type="OrthoDB" id="795527at2"/>
<keyword evidence="2" id="KW-1185">Reference proteome</keyword>
<dbReference type="Pfam" id="PF14119">
    <property type="entry name" value="DUF4288"/>
    <property type="match status" value="1"/>
</dbReference>
<evidence type="ECO:0000313" key="1">
    <source>
        <dbReference type="EMBL" id="TDO27070.1"/>
    </source>
</evidence>
<comment type="caution">
    <text evidence="1">The sequence shown here is derived from an EMBL/GenBank/DDBJ whole genome shotgun (WGS) entry which is preliminary data.</text>
</comment>
<accession>A0A4R6IWI9</accession>
<evidence type="ECO:0000313" key="2">
    <source>
        <dbReference type="Proteomes" id="UP000295741"/>
    </source>
</evidence>
<dbReference type="RefSeq" id="WP_133474936.1">
    <property type="nucleotide sequence ID" value="NZ_SNWP01000011.1"/>
</dbReference>